<name>A0A5N6NZV2_9ASTR</name>
<keyword evidence="3" id="KW-1185">Reference proteome</keyword>
<reference evidence="2 3" key="1">
    <citation type="submission" date="2019-05" db="EMBL/GenBank/DDBJ databases">
        <title>Mikania micrantha, genome provides insights into the molecular mechanism of rapid growth.</title>
        <authorList>
            <person name="Liu B."/>
        </authorList>
    </citation>
    <scope>NUCLEOTIDE SEQUENCE [LARGE SCALE GENOMIC DNA]</scope>
    <source>
        <strain evidence="2">NLD-2019</strain>
        <tissue evidence="2">Leaf</tissue>
    </source>
</reference>
<comment type="caution">
    <text evidence="2">The sequence shown here is derived from an EMBL/GenBank/DDBJ whole genome shotgun (WGS) entry which is preliminary data.</text>
</comment>
<evidence type="ECO:0000313" key="2">
    <source>
        <dbReference type="EMBL" id="KAD5508490.1"/>
    </source>
</evidence>
<feature type="compositionally biased region" description="Gly residues" evidence="1">
    <location>
        <begin position="61"/>
        <end position="87"/>
    </location>
</feature>
<evidence type="ECO:0000256" key="1">
    <source>
        <dbReference type="SAM" id="MobiDB-lite"/>
    </source>
</evidence>
<feature type="region of interest" description="Disordered" evidence="1">
    <location>
        <begin position="58"/>
        <end position="93"/>
    </location>
</feature>
<dbReference type="Proteomes" id="UP000326396">
    <property type="component" value="Linkage Group LG16"/>
</dbReference>
<protein>
    <submittedName>
        <fullName evidence="2">Uncharacterized protein</fullName>
    </submittedName>
</protein>
<dbReference type="AlphaFoldDB" id="A0A5N6NZV2"/>
<evidence type="ECO:0000313" key="3">
    <source>
        <dbReference type="Proteomes" id="UP000326396"/>
    </source>
</evidence>
<sequence>MSSITAISSTVLSSSKDLTKFNQTLLPRLCLSSDRSSLRRCFVKFNIDKRMLRTQIAFSGSGTGNGNGSGRNGGDGSGGGDGIGGNGNEKDAMMVLPEGDESSDSILEPEMSKLDEFKELQERLLAFADPLFMIIVVRESDVRELNKGRHTLLQMFKGFKERLLATDPLFRENVVMEIYVFQSNKVKTFKASQDGILDGILKSTIKKTTDHFEGPVDNTSFAKYRMKCGANRLLSEEGRFCDSNPKMSAGLDLLDDPLFVAKIVMEFRVGTNTKVVTFKEGGILKGISQDLGAAIKRMIIHFGGPSDNNFLDKYKMKCGSNRP</sequence>
<organism evidence="2 3">
    <name type="scientific">Mikania micrantha</name>
    <name type="common">bitter vine</name>
    <dbReference type="NCBI Taxonomy" id="192012"/>
    <lineage>
        <taxon>Eukaryota</taxon>
        <taxon>Viridiplantae</taxon>
        <taxon>Streptophyta</taxon>
        <taxon>Embryophyta</taxon>
        <taxon>Tracheophyta</taxon>
        <taxon>Spermatophyta</taxon>
        <taxon>Magnoliopsida</taxon>
        <taxon>eudicotyledons</taxon>
        <taxon>Gunneridae</taxon>
        <taxon>Pentapetalae</taxon>
        <taxon>asterids</taxon>
        <taxon>campanulids</taxon>
        <taxon>Asterales</taxon>
        <taxon>Asteraceae</taxon>
        <taxon>Asteroideae</taxon>
        <taxon>Heliantheae alliance</taxon>
        <taxon>Eupatorieae</taxon>
        <taxon>Mikania</taxon>
    </lineage>
</organism>
<accession>A0A5N6NZV2</accession>
<gene>
    <name evidence="2" type="ORF">E3N88_16193</name>
</gene>
<proteinExistence type="predicted"/>
<dbReference type="EMBL" id="SZYD01000008">
    <property type="protein sequence ID" value="KAD5508490.1"/>
    <property type="molecule type" value="Genomic_DNA"/>
</dbReference>